<dbReference type="SUPFAM" id="SSF52540">
    <property type="entry name" value="P-loop containing nucleoside triphosphate hydrolases"/>
    <property type="match status" value="1"/>
</dbReference>
<feature type="coiled-coil region" evidence="1">
    <location>
        <begin position="524"/>
        <end position="551"/>
    </location>
</feature>
<dbReference type="AlphaFoldDB" id="A0A9W6GM01"/>
<feature type="coiled-coil region" evidence="1">
    <location>
        <begin position="375"/>
        <end position="409"/>
    </location>
</feature>
<organism evidence="2 3">
    <name type="scientific">Propionigenium maris DSM 9537</name>
    <dbReference type="NCBI Taxonomy" id="1123000"/>
    <lineage>
        <taxon>Bacteria</taxon>
        <taxon>Fusobacteriati</taxon>
        <taxon>Fusobacteriota</taxon>
        <taxon>Fusobacteriia</taxon>
        <taxon>Fusobacteriales</taxon>
        <taxon>Fusobacteriaceae</taxon>
        <taxon>Propionigenium</taxon>
    </lineage>
</organism>
<evidence type="ECO:0000313" key="3">
    <source>
        <dbReference type="Proteomes" id="UP001144471"/>
    </source>
</evidence>
<accession>A0A9W6GM01</accession>
<gene>
    <name evidence="2" type="ORF">PM10SUCC1_19140</name>
</gene>
<protein>
    <recommendedName>
        <fullName evidence="4">AAA domain-containing protein</fullName>
    </recommendedName>
</protein>
<feature type="coiled-coil region" evidence="1">
    <location>
        <begin position="311"/>
        <end position="345"/>
    </location>
</feature>
<evidence type="ECO:0000256" key="1">
    <source>
        <dbReference type="SAM" id="Coils"/>
    </source>
</evidence>
<dbReference type="Gene3D" id="3.40.50.300">
    <property type="entry name" value="P-loop containing nucleotide triphosphate hydrolases"/>
    <property type="match status" value="1"/>
</dbReference>
<feature type="coiled-coil region" evidence="1">
    <location>
        <begin position="184"/>
        <end position="216"/>
    </location>
</feature>
<evidence type="ECO:0008006" key="4">
    <source>
        <dbReference type="Google" id="ProtNLM"/>
    </source>
</evidence>
<dbReference type="RefSeq" id="WP_281835550.1">
    <property type="nucleotide sequence ID" value="NZ_BSDY01000008.1"/>
</dbReference>
<keyword evidence="3" id="KW-1185">Reference proteome</keyword>
<evidence type="ECO:0000313" key="2">
    <source>
        <dbReference type="EMBL" id="GLI56400.1"/>
    </source>
</evidence>
<name>A0A9W6GM01_9FUSO</name>
<keyword evidence="1" id="KW-0175">Coiled coil</keyword>
<comment type="caution">
    <text evidence="2">The sequence shown here is derived from an EMBL/GenBank/DDBJ whole genome shotgun (WGS) entry which is preliminary data.</text>
</comment>
<sequence>MDFIINKFVILSPEEMKALTCEFKEKINLIVGKKDTGKTTLSRSIMYTLGCDVKNFDFKKKLSNNIYILDFKIGSDSFILIRKKLKSGKGKNFFRVIKNKKEENYFYDTKDFKEYLNEILNIKCLVLDKYKNITKLYPNHIFLPFYIDQDSSWQDYLKSTFEGINFIEKYKKVILEYFTGIHSNEFYELDVKRKKLKNERLQLEALITSKEKIRRKNEEKVKIIESIDWEEFKEQYLHYLALHQSIIDVEHELKKELNEKIFKKNSLLGMKKKIESSIVNILGSKHSEECPNCNQKIHLDMDENYKLYLTEQNLIKEKEVIALEIRKVEEEISKEMAKMKEIRFKDVSMKEKLNSDSQKIQLKERAESFAFTNINLELSNEILELEKDLEKTEEELEIVMENLKKLDKNNVSEEYISLMQNSFDKLGIMFEFNTRYDSNLESAKISLSGTSKAQAFIAQYLTIYEIFVKRASSAILPMFIDTYLKEDSNENEIEKTSKFIFDSLKDKHQSFVYISDNSQTLEAIKDFNYNLINLEEERELLNEDYDEVYSKYSHIIR</sequence>
<proteinExistence type="predicted"/>
<dbReference type="EMBL" id="BSDY01000008">
    <property type="protein sequence ID" value="GLI56400.1"/>
    <property type="molecule type" value="Genomic_DNA"/>
</dbReference>
<dbReference type="InterPro" id="IPR027417">
    <property type="entry name" value="P-loop_NTPase"/>
</dbReference>
<reference evidence="2" key="1">
    <citation type="submission" date="2022-12" db="EMBL/GenBank/DDBJ databases">
        <title>Reference genome sequencing for broad-spectrum identification of bacterial and archaeal isolates by mass spectrometry.</title>
        <authorList>
            <person name="Sekiguchi Y."/>
            <person name="Tourlousse D.M."/>
        </authorList>
    </citation>
    <scope>NUCLEOTIDE SEQUENCE</scope>
    <source>
        <strain evidence="2">10succ1</strain>
    </source>
</reference>
<dbReference type="Proteomes" id="UP001144471">
    <property type="component" value="Unassembled WGS sequence"/>
</dbReference>